<evidence type="ECO:0000256" key="12">
    <source>
        <dbReference type="RuleBase" id="RU003832"/>
    </source>
</evidence>
<keyword evidence="7" id="KW-0735">Signal-anchor</keyword>
<dbReference type="PANTHER" id="PTHR48438:SF1">
    <property type="entry name" value="ALPHA-(1,3)-FUCOSYLTRANSFERASE C-RELATED"/>
    <property type="match status" value="1"/>
</dbReference>
<comment type="subcellular location">
    <subcellularLocation>
        <location evidence="1">Golgi apparatus membrane</location>
        <topology evidence="1">Single-pass type II membrane protein</topology>
    </subcellularLocation>
    <subcellularLocation>
        <location evidence="12">Golgi apparatus</location>
        <location evidence="12">Golgi stack membrane</location>
        <topology evidence="12">Single-pass type II membrane protein</topology>
    </subcellularLocation>
</comment>
<dbReference type="Proteomes" id="UP000593567">
    <property type="component" value="Unassembled WGS sequence"/>
</dbReference>
<dbReference type="InterPro" id="IPR055270">
    <property type="entry name" value="Glyco_tran_10_C"/>
</dbReference>
<evidence type="ECO:0000256" key="10">
    <source>
        <dbReference type="ARBA" id="ARBA00023136"/>
    </source>
</evidence>
<keyword evidence="15" id="KW-1185">Reference proteome</keyword>
<keyword evidence="10 12" id="KW-0472">Membrane</keyword>
<dbReference type="PANTHER" id="PTHR48438">
    <property type="entry name" value="ALPHA-(1,3)-FUCOSYLTRANSFERASE C-RELATED"/>
    <property type="match status" value="1"/>
</dbReference>
<reference evidence="14" key="1">
    <citation type="submission" date="2020-06" db="EMBL/GenBank/DDBJ databases">
        <title>Draft genome of Bugula neritina, a colonial animal packing powerful symbionts and potential medicines.</title>
        <authorList>
            <person name="Rayko M."/>
        </authorList>
    </citation>
    <scope>NUCLEOTIDE SEQUENCE [LARGE SCALE GENOMIC DNA]</scope>
    <source>
        <strain evidence="14">Kwan_BN1</strain>
    </source>
</reference>
<dbReference type="Gene3D" id="3.40.50.11660">
    <property type="entry name" value="Glycosyl transferase family 10, C-terminal domain"/>
    <property type="match status" value="1"/>
</dbReference>
<dbReference type="AlphaFoldDB" id="A0A7J7KFP6"/>
<dbReference type="OrthoDB" id="427096at2759"/>
<proteinExistence type="inferred from homology"/>
<evidence type="ECO:0000256" key="2">
    <source>
        <dbReference type="ARBA" id="ARBA00004922"/>
    </source>
</evidence>
<dbReference type="InterPro" id="IPR038577">
    <property type="entry name" value="GT10-like_C_sf"/>
</dbReference>
<dbReference type="GO" id="GO:0000139">
    <property type="term" value="C:Golgi membrane"/>
    <property type="evidence" value="ECO:0007669"/>
    <property type="project" value="UniProtKB-SubCell"/>
</dbReference>
<dbReference type="EMBL" id="VXIV02000561">
    <property type="protein sequence ID" value="KAF6037482.1"/>
    <property type="molecule type" value="Genomic_DNA"/>
</dbReference>
<dbReference type="UniPathway" id="UPA00378"/>
<evidence type="ECO:0000259" key="13">
    <source>
        <dbReference type="Pfam" id="PF00852"/>
    </source>
</evidence>
<keyword evidence="11" id="KW-0325">Glycoprotein</keyword>
<gene>
    <name evidence="14" type="ORF">EB796_004202</name>
</gene>
<evidence type="ECO:0000256" key="1">
    <source>
        <dbReference type="ARBA" id="ARBA00004323"/>
    </source>
</evidence>
<organism evidence="14 15">
    <name type="scientific">Bugula neritina</name>
    <name type="common">Brown bryozoan</name>
    <name type="synonym">Sertularia neritina</name>
    <dbReference type="NCBI Taxonomy" id="10212"/>
    <lineage>
        <taxon>Eukaryota</taxon>
        <taxon>Metazoa</taxon>
        <taxon>Spiralia</taxon>
        <taxon>Lophotrochozoa</taxon>
        <taxon>Bryozoa</taxon>
        <taxon>Gymnolaemata</taxon>
        <taxon>Cheilostomatida</taxon>
        <taxon>Flustrina</taxon>
        <taxon>Buguloidea</taxon>
        <taxon>Bugulidae</taxon>
        <taxon>Bugula</taxon>
    </lineage>
</organism>
<evidence type="ECO:0000256" key="3">
    <source>
        <dbReference type="ARBA" id="ARBA00008919"/>
    </source>
</evidence>
<keyword evidence="9 12" id="KW-0333">Golgi apparatus</keyword>
<keyword evidence="8 12" id="KW-1133">Transmembrane helix</keyword>
<comment type="pathway">
    <text evidence="2">Protein modification; protein glycosylation.</text>
</comment>
<dbReference type="GO" id="GO:0008417">
    <property type="term" value="F:fucosyltransferase activity"/>
    <property type="evidence" value="ECO:0007669"/>
    <property type="project" value="InterPro"/>
</dbReference>
<dbReference type="GO" id="GO:0032580">
    <property type="term" value="C:Golgi cisterna membrane"/>
    <property type="evidence" value="ECO:0007669"/>
    <property type="project" value="UniProtKB-SubCell"/>
</dbReference>
<feature type="transmembrane region" description="Helical" evidence="12">
    <location>
        <begin position="37"/>
        <end position="56"/>
    </location>
</feature>
<feature type="domain" description="Fucosyltransferase C-terminal" evidence="13">
    <location>
        <begin position="299"/>
        <end position="474"/>
    </location>
</feature>
<evidence type="ECO:0000256" key="9">
    <source>
        <dbReference type="ARBA" id="ARBA00023034"/>
    </source>
</evidence>
<dbReference type="SUPFAM" id="SSF53756">
    <property type="entry name" value="UDP-Glycosyltransferase/glycogen phosphorylase"/>
    <property type="match status" value="1"/>
</dbReference>
<evidence type="ECO:0000256" key="8">
    <source>
        <dbReference type="ARBA" id="ARBA00022989"/>
    </source>
</evidence>
<name>A0A7J7KFP6_BUGNE</name>
<keyword evidence="4 12" id="KW-0328">Glycosyltransferase</keyword>
<evidence type="ECO:0000256" key="4">
    <source>
        <dbReference type="ARBA" id="ARBA00022676"/>
    </source>
</evidence>
<dbReference type="PROSITE" id="PS51257">
    <property type="entry name" value="PROKAR_LIPOPROTEIN"/>
    <property type="match status" value="1"/>
</dbReference>
<protein>
    <recommendedName>
        <fullName evidence="12">Fucosyltransferase</fullName>
        <ecNumber evidence="12">2.4.1.-</ecNumber>
    </recommendedName>
</protein>
<dbReference type="EC" id="2.4.1.-" evidence="12"/>
<accession>A0A7J7KFP6</accession>
<keyword evidence="5 12" id="KW-0808">Transferase</keyword>
<dbReference type="Pfam" id="PF00852">
    <property type="entry name" value="Glyco_transf_10"/>
    <property type="match status" value="1"/>
</dbReference>
<evidence type="ECO:0000313" key="14">
    <source>
        <dbReference type="EMBL" id="KAF6037482.1"/>
    </source>
</evidence>
<comment type="caution">
    <text evidence="14">The sequence shown here is derived from an EMBL/GenBank/DDBJ whole genome shotgun (WGS) entry which is preliminary data.</text>
</comment>
<evidence type="ECO:0000256" key="11">
    <source>
        <dbReference type="ARBA" id="ARBA00023180"/>
    </source>
</evidence>
<evidence type="ECO:0000256" key="6">
    <source>
        <dbReference type="ARBA" id="ARBA00022692"/>
    </source>
</evidence>
<dbReference type="InterPro" id="IPR001503">
    <property type="entry name" value="Glyco_trans_10"/>
</dbReference>
<comment type="similarity">
    <text evidence="3 12">Belongs to the glycosyltransferase 10 family.</text>
</comment>
<keyword evidence="6 12" id="KW-0812">Transmembrane</keyword>
<evidence type="ECO:0000256" key="5">
    <source>
        <dbReference type="ARBA" id="ARBA00022679"/>
    </source>
</evidence>
<sequence>MIMINRQGQGTSLGGVLGCNPEGIHATMKLPLTKRGWCLILVVSISAIGYLCSYTFSRTNITNNISGYSKTVLNFDRGLIRPLESKSFYDISTTTPIKHEEIFHSRCYNPPKHKRVTHPLTAQQIADSLAKRIEISPRTLQDITEAIELNVISINESDINNIKIILGYHGYEHTPHYTWYNFTHCEYTNCIPLNPHRSPSHPMAPTSVAQAASIMLFNLVEMYQGTTLKKIPRRSDQYFGVTSLESTGYSYNVMSPNLNGLINMTLTYHRKSTVPEWHIFRACIDKHEQKKHSVNYAAGKTKGALAYVSNCFSMQYNRLDLMRKLSKFVPVDIYGSCGAPDPCGGLKPSQKSKCSAALHQQYHFYLSFENSLCEDYITEKFWDRLSDPDYMLPVAMGGLSVQEYVEQAPPNSFLHVRNFTTVEKLGKYLNYLMKNPTEYNAYHEWRESWHAFKRPIYTRFPSCELCKIANEKPSMPADDDLSTKYNNPAFCSSYTYS</sequence>
<dbReference type="FunFam" id="3.40.50.11660:FF:000002">
    <property type="entry name" value="Alpha-(1,3)-fucosyltransferase"/>
    <property type="match status" value="1"/>
</dbReference>
<evidence type="ECO:0000313" key="15">
    <source>
        <dbReference type="Proteomes" id="UP000593567"/>
    </source>
</evidence>
<evidence type="ECO:0000256" key="7">
    <source>
        <dbReference type="ARBA" id="ARBA00022968"/>
    </source>
</evidence>